<dbReference type="Pfam" id="PF00158">
    <property type="entry name" value="Sigma54_activat"/>
    <property type="match status" value="1"/>
</dbReference>
<evidence type="ECO:0000256" key="5">
    <source>
        <dbReference type="ARBA" id="ARBA00023163"/>
    </source>
</evidence>
<evidence type="ECO:0000313" key="8">
    <source>
        <dbReference type="Proteomes" id="UP000184251"/>
    </source>
</evidence>
<sequence length="640" mass="72904">MDALKKKQIWKDYMENKIADKSLRPEILMSWKRCEDLKVDVYDGVGSVVSKDDLQRRLKEKKELLDIARPVMEDIYEMVKDTSYSVVLTDEDGVLIDIIVNKDIAKNHENINFYKGTMWDEKNVGTNAIGTCLAMDKPVQVVGADHFCLSHHRWTCSAAPIHDTKGRIIGCLDLSGRVEDVHTHTYGIVVSSAKTIEKQMAILDSYRLLDTALDSMLDGLIIIDTDLKIIRVNNKIPIIFKMEQEDINKIDMNKVLKDVEIEKNIFVDKHKLRYSDITLCLEGKKIECTLNISPIISNNDVMGAILVIREAKQVRRELNKLAGFKANYTFDNIITKNDKTIDLINTAKRISNTECSVLIEGESGTGKELFAQSIHNESHRKNGPFIAINCAAIPKDLFESELFGYENGSFTGALKGGRPGKFELANGGTLFLDEIGEIPLEVQPKLLRVLDENRVVRIGGTYERELDVRILAATNRNLLDEVNKTSFRQDLYYRLNVINLRLLPLKRRKEDILEIAKYFLRDLNIENGGLLKRFTPAFERKLLEHEWTGNVRELKNLVQRAFYLSQSELIDDVQFTGKQARPIGSVIKQAESLKDIERNTIEEALMINKGNAVKAAQSLNISKATIYRKIKTYSIDLHRM</sequence>
<dbReference type="GO" id="GO:0005524">
    <property type="term" value="F:ATP binding"/>
    <property type="evidence" value="ECO:0007669"/>
    <property type="project" value="UniProtKB-KW"/>
</dbReference>
<keyword evidence="2" id="KW-0067">ATP-binding</keyword>
<evidence type="ECO:0000313" key="7">
    <source>
        <dbReference type="EMBL" id="SHE82724.1"/>
    </source>
</evidence>
<evidence type="ECO:0000256" key="4">
    <source>
        <dbReference type="ARBA" id="ARBA00023125"/>
    </source>
</evidence>
<dbReference type="PANTHER" id="PTHR32071">
    <property type="entry name" value="TRANSCRIPTIONAL REGULATORY PROTEIN"/>
    <property type="match status" value="1"/>
</dbReference>
<dbReference type="InterPro" id="IPR027417">
    <property type="entry name" value="P-loop_NTPase"/>
</dbReference>
<dbReference type="RefSeq" id="WP_073270308.1">
    <property type="nucleotide sequence ID" value="NZ_FQTU01000007.1"/>
</dbReference>
<evidence type="ECO:0000256" key="1">
    <source>
        <dbReference type="ARBA" id="ARBA00022741"/>
    </source>
</evidence>
<dbReference type="PRINTS" id="PR01590">
    <property type="entry name" value="HTHFIS"/>
</dbReference>
<dbReference type="Pfam" id="PF00989">
    <property type="entry name" value="PAS"/>
    <property type="match status" value="1"/>
</dbReference>
<dbReference type="InterPro" id="IPR013767">
    <property type="entry name" value="PAS_fold"/>
</dbReference>
<dbReference type="Pfam" id="PF01590">
    <property type="entry name" value="GAF"/>
    <property type="match status" value="1"/>
</dbReference>
<dbReference type="Proteomes" id="UP000184251">
    <property type="component" value="Unassembled WGS sequence"/>
</dbReference>
<dbReference type="InterPro" id="IPR025662">
    <property type="entry name" value="Sigma_54_int_dom_ATP-bd_1"/>
</dbReference>
<dbReference type="InterPro" id="IPR002197">
    <property type="entry name" value="HTH_Fis"/>
</dbReference>
<dbReference type="STRING" id="1120975.SAMN02746064_01297"/>
<dbReference type="InterPro" id="IPR029016">
    <property type="entry name" value="GAF-like_dom_sf"/>
</dbReference>
<dbReference type="SMART" id="SM00382">
    <property type="entry name" value="AAA"/>
    <property type="match status" value="1"/>
</dbReference>
<dbReference type="EMBL" id="FQTU01000007">
    <property type="protein sequence ID" value="SHE82724.1"/>
    <property type="molecule type" value="Genomic_DNA"/>
</dbReference>
<dbReference type="Gene3D" id="3.40.50.300">
    <property type="entry name" value="P-loop containing nucleotide triphosphate hydrolases"/>
    <property type="match status" value="1"/>
</dbReference>
<organism evidence="7 8">
    <name type="scientific">Alkalibacter saccharofermentans DSM 14828</name>
    <dbReference type="NCBI Taxonomy" id="1120975"/>
    <lineage>
        <taxon>Bacteria</taxon>
        <taxon>Bacillati</taxon>
        <taxon>Bacillota</taxon>
        <taxon>Clostridia</taxon>
        <taxon>Eubacteriales</taxon>
        <taxon>Eubacteriaceae</taxon>
        <taxon>Alkalibacter</taxon>
    </lineage>
</organism>
<dbReference type="Gene3D" id="1.10.8.60">
    <property type="match status" value="1"/>
</dbReference>
<dbReference type="SUPFAM" id="SSF55781">
    <property type="entry name" value="GAF domain-like"/>
    <property type="match status" value="1"/>
</dbReference>
<dbReference type="InterPro" id="IPR003593">
    <property type="entry name" value="AAA+_ATPase"/>
</dbReference>
<keyword evidence="8" id="KW-1185">Reference proteome</keyword>
<dbReference type="Gene3D" id="3.30.450.40">
    <property type="match status" value="1"/>
</dbReference>
<dbReference type="AlphaFoldDB" id="A0A1M4WND4"/>
<dbReference type="GO" id="GO:0043565">
    <property type="term" value="F:sequence-specific DNA binding"/>
    <property type="evidence" value="ECO:0007669"/>
    <property type="project" value="InterPro"/>
</dbReference>
<dbReference type="Pfam" id="PF02954">
    <property type="entry name" value="HTH_8"/>
    <property type="match status" value="1"/>
</dbReference>
<proteinExistence type="predicted"/>
<dbReference type="OrthoDB" id="9803970at2"/>
<dbReference type="Gene3D" id="3.30.450.20">
    <property type="entry name" value="PAS domain"/>
    <property type="match status" value="1"/>
</dbReference>
<dbReference type="FunFam" id="3.40.50.300:FF:000006">
    <property type="entry name" value="DNA-binding transcriptional regulator NtrC"/>
    <property type="match status" value="1"/>
</dbReference>
<dbReference type="InterPro" id="IPR025943">
    <property type="entry name" value="Sigma_54_int_dom_ATP-bd_2"/>
</dbReference>
<keyword evidence="4" id="KW-0238">DNA-binding</keyword>
<dbReference type="PANTHER" id="PTHR32071:SF57">
    <property type="entry name" value="C4-DICARBOXYLATE TRANSPORT TRANSCRIPTIONAL REGULATORY PROTEIN DCTD"/>
    <property type="match status" value="1"/>
</dbReference>
<dbReference type="SUPFAM" id="SSF46689">
    <property type="entry name" value="Homeodomain-like"/>
    <property type="match status" value="1"/>
</dbReference>
<dbReference type="Gene3D" id="1.10.10.60">
    <property type="entry name" value="Homeodomain-like"/>
    <property type="match status" value="1"/>
</dbReference>
<reference evidence="7 8" key="1">
    <citation type="submission" date="2016-11" db="EMBL/GenBank/DDBJ databases">
        <authorList>
            <person name="Jaros S."/>
            <person name="Januszkiewicz K."/>
            <person name="Wedrychowicz H."/>
        </authorList>
    </citation>
    <scope>NUCLEOTIDE SEQUENCE [LARGE SCALE GENOMIC DNA]</scope>
    <source>
        <strain evidence="7 8">DSM 14828</strain>
    </source>
</reference>
<dbReference type="InterPro" id="IPR058031">
    <property type="entry name" value="AAA_lid_NorR"/>
</dbReference>
<dbReference type="PROSITE" id="PS00675">
    <property type="entry name" value="SIGMA54_INTERACT_1"/>
    <property type="match status" value="1"/>
</dbReference>
<dbReference type="GO" id="GO:0006355">
    <property type="term" value="P:regulation of DNA-templated transcription"/>
    <property type="evidence" value="ECO:0007669"/>
    <property type="project" value="InterPro"/>
</dbReference>
<accession>A0A1M4WND4</accession>
<dbReference type="CDD" id="cd00009">
    <property type="entry name" value="AAA"/>
    <property type="match status" value="1"/>
</dbReference>
<dbReference type="Pfam" id="PF25601">
    <property type="entry name" value="AAA_lid_14"/>
    <property type="match status" value="1"/>
</dbReference>
<evidence type="ECO:0000259" key="6">
    <source>
        <dbReference type="PROSITE" id="PS50045"/>
    </source>
</evidence>
<keyword evidence="1" id="KW-0547">Nucleotide-binding</keyword>
<keyword evidence="5" id="KW-0804">Transcription</keyword>
<feature type="domain" description="Sigma-54 factor interaction" evidence="6">
    <location>
        <begin position="333"/>
        <end position="563"/>
    </location>
</feature>
<dbReference type="PROSITE" id="PS00676">
    <property type="entry name" value="SIGMA54_INTERACT_2"/>
    <property type="match status" value="1"/>
</dbReference>
<dbReference type="SUPFAM" id="SSF52540">
    <property type="entry name" value="P-loop containing nucleoside triphosphate hydrolases"/>
    <property type="match status" value="1"/>
</dbReference>
<dbReference type="InterPro" id="IPR035965">
    <property type="entry name" value="PAS-like_dom_sf"/>
</dbReference>
<dbReference type="InterPro" id="IPR002078">
    <property type="entry name" value="Sigma_54_int"/>
</dbReference>
<protein>
    <submittedName>
        <fullName evidence="7">Transcriptional regulator of acetoin/glycerol metabolism</fullName>
    </submittedName>
</protein>
<dbReference type="InterPro" id="IPR003018">
    <property type="entry name" value="GAF"/>
</dbReference>
<gene>
    <name evidence="7" type="ORF">SAMN02746064_01297</name>
</gene>
<dbReference type="InterPro" id="IPR009057">
    <property type="entry name" value="Homeodomain-like_sf"/>
</dbReference>
<dbReference type="PROSITE" id="PS50045">
    <property type="entry name" value="SIGMA54_INTERACT_4"/>
    <property type="match status" value="1"/>
</dbReference>
<keyword evidence="3" id="KW-0805">Transcription regulation</keyword>
<dbReference type="SUPFAM" id="SSF55785">
    <property type="entry name" value="PYP-like sensor domain (PAS domain)"/>
    <property type="match status" value="1"/>
</dbReference>
<evidence type="ECO:0000256" key="3">
    <source>
        <dbReference type="ARBA" id="ARBA00023015"/>
    </source>
</evidence>
<evidence type="ECO:0000256" key="2">
    <source>
        <dbReference type="ARBA" id="ARBA00022840"/>
    </source>
</evidence>
<name>A0A1M4WND4_9FIRM</name>